<dbReference type="EMBL" id="SMUV01000074">
    <property type="protein sequence ID" value="TDK41378.1"/>
    <property type="molecule type" value="Genomic_DNA"/>
</dbReference>
<dbReference type="InterPro" id="IPR020556">
    <property type="entry name" value="Amidase_CS"/>
</dbReference>
<sequence length="478" mass="50539">MIGHFEYRKHDALGLADLVRSGQVTPEELLETAIVAAEASDPAVHALSQKLYDHGREALCHGTEKGAFAGVPFLLKDIGATLKGTVTTQGSRFYADQPPAEADSTLTARYKRAGLVIFGKTTTPEMALAASTEGGFTGTTRNPWALDRTAGGSSGGAAAAVAAGIVPAAHASDGGGSIRIPASCCGLFGLKPTRARTPAGPYAGEGWGSLSVNHVLTRSVRDSAALLDATQGYAPGDPYCAPAVERPYLSEIGQPPGRLRIALQRHPLSGVPVDPECSRAAEAAAHLLADLGHDVEEAQPPGDWEALGSALWTLVSSNVSATLRKRAAELGRPLSEGDVDPVTWNAVTHAATLDVDAYPDALSEIHMQGRRMAEFHAIHDVILSPTLARPPVLLGTQRTDNPDLEAYGRALAEFSPFTQLFNITGQPSMSVPLHWSPDNLPIGVMFSARFGDEALLFRLASQLEQAKPWFDRVVTVSR</sequence>
<reference evidence="3 4" key="1">
    <citation type="submission" date="2019-03" db="EMBL/GenBank/DDBJ databases">
        <title>Ruegeria lutea sp. nov., a novel strain, isolated from marine sediment, the Masan Bay, South Korea.</title>
        <authorList>
            <person name="Kim J."/>
            <person name="Kim D.-Y."/>
            <person name="Lee S.-S."/>
        </authorList>
    </citation>
    <scope>NUCLEOTIDE SEQUENCE [LARGE SCALE GENOMIC DNA]</scope>
    <source>
        <strain evidence="3 4">318-1</strain>
    </source>
</reference>
<name>A0A4R5UQP9_9RHOB</name>
<comment type="similarity">
    <text evidence="1">Belongs to the amidase family.</text>
</comment>
<dbReference type="Pfam" id="PF01425">
    <property type="entry name" value="Amidase"/>
    <property type="match status" value="1"/>
</dbReference>
<evidence type="ECO:0000256" key="1">
    <source>
        <dbReference type="ARBA" id="ARBA00009199"/>
    </source>
</evidence>
<dbReference type="PANTHER" id="PTHR11895:SF7">
    <property type="entry name" value="GLUTAMYL-TRNA(GLN) AMIDOTRANSFERASE SUBUNIT A, MITOCHONDRIAL"/>
    <property type="match status" value="1"/>
</dbReference>
<dbReference type="GO" id="GO:0003824">
    <property type="term" value="F:catalytic activity"/>
    <property type="evidence" value="ECO:0007669"/>
    <property type="project" value="InterPro"/>
</dbReference>
<feature type="domain" description="Amidase" evidence="2">
    <location>
        <begin position="29"/>
        <end position="456"/>
    </location>
</feature>
<accession>A0A4R5UQP9</accession>
<dbReference type="Gene3D" id="3.90.1300.10">
    <property type="entry name" value="Amidase signature (AS) domain"/>
    <property type="match status" value="1"/>
</dbReference>
<dbReference type="PROSITE" id="PS00571">
    <property type="entry name" value="AMIDASES"/>
    <property type="match status" value="1"/>
</dbReference>
<dbReference type="SUPFAM" id="SSF75304">
    <property type="entry name" value="Amidase signature (AS) enzymes"/>
    <property type="match status" value="1"/>
</dbReference>
<evidence type="ECO:0000259" key="2">
    <source>
        <dbReference type="Pfam" id="PF01425"/>
    </source>
</evidence>
<dbReference type="Proteomes" id="UP000295301">
    <property type="component" value="Unassembled WGS sequence"/>
</dbReference>
<gene>
    <name evidence="3" type="ORF">E1832_22105</name>
</gene>
<dbReference type="PANTHER" id="PTHR11895">
    <property type="entry name" value="TRANSAMIDASE"/>
    <property type="match status" value="1"/>
</dbReference>
<dbReference type="OrthoDB" id="9777859at2"/>
<protein>
    <submittedName>
        <fullName evidence="3">Amidase</fullName>
    </submittedName>
</protein>
<proteinExistence type="inferred from homology"/>
<dbReference type="InterPro" id="IPR036928">
    <property type="entry name" value="AS_sf"/>
</dbReference>
<dbReference type="InterPro" id="IPR023631">
    <property type="entry name" value="Amidase_dom"/>
</dbReference>
<evidence type="ECO:0000313" key="3">
    <source>
        <dbReference type="EMBL" id="TDK41378.1"/>
    </source>
</evidence>
<evidence type="ECO:0000313" key="4">
    <source>
        <dbReference type="Proteomes" id="UP000295301"/>
    </source>
</evidence>
<organism evidence="3 4">
    <name type="scientific">Antarcticimicrobium luteum</name>
    <dbReference type="NCBI Taxonomy" id="2547397"/>
    <lineage>
        <taxon>Bacteria</taxon>
        <taxon>Pseudomonadati</taxon>
        <taxon>Pseudomonadota</taxon>
        <taxon>Alphaproteobacteria</taxon>
        <taxon>Rhodobacterales</taxon>
        <taxon>Paracoccaceae</taxon>
        <taxon>Antarcticimicrobium</taxon>
    </lineage>
</organism>
<dbReference type="InterPro" id="IPR000120">
    <property type="entry name" value="Amidase"/>
</dbReference>
<comment type="caution">
    <text evidence="3">The sequence shown here is derived from an EMBL/GenBank/DDBJ whole genome shotgun (WGS) entry which is preliminary data.</text>
</comment>
<dbReference type="AlphaFoldDB" id="A0A4R5UQP9"/>
<keyword evidence="4" id="KW-1185">Reference proteome</keyword>